<dbReference type="PANTHER" id="PTHR45790">
    <property type="entry name" value="SIROHEME SYNTHASE-RELATED"/>
    <property type="match status" value="1"/>
</dbReference>
<keyword evidence="2 6" id="KW-0489">Methyltransferase</keyword>
<keyword evidence="4" id="KW-0949">S-adenosyl-L-methionine</keyword>
<dbReference type="Proteomes" id="UP001211894">
    <property type="component" value="Unassembled WGS sequence"/>
</dbReference>
<comment type="similarity">
    <text evidence="6">Belongs to the precorrin methyltransferase family.</text>
</comment>
<evidence type="ECO:0000313" key="9">
    <source>
        <dbReference type="EMBL" id="MDA7026502.1"/>
    </source>
</evidence>
<protein>
    <recommendedName>
        <fullName evidence="1">uroporphyrinogen-III C-methyltransferase</fullName>
        <ecNumber evidence="1">2.1.1.107</ecNumber>
    </recommendedName>
</protein>
<evidence type="ECO:0000256" key="2">
    <source>
        <dbReference type="ARBA" id="ARBA00022603"/>
    </source>
</evidence>
<evidence type="ECO:0000259" key="8">
    <source>
        <dbReference type="Pfam" id="PF02602"/>
    </source>
</evidence>
<evidence type="ECO:0000256" key="5">
    <source>
        <dbReference type="ARBA" id="ARBA00023244"/>
    </source>
</evidence>
<dbReference type="PANTHER" id="PTHR45790:SF3">
    <property type="entry name" value="S-ADENOSYL-L-METHIONINE-DEPENDENT UROPORPHYRINOGEN III METHYLTRANSFERASE, CHLOROPLASTIC"/>
    <property type="match status" value="1"/>
</dbReference>
<evidence type="ECO:0000313" key="10">
    <source>
        <dbReference type="Proteomes" id="UP001211894"/>
    </source>
</evidence>
<dbReference type="InterPro" id="IPR050161">
    <property type="entry name" value="Siro_Cobalamin_biosynth"/>
</dbReference>
<dbReference type="InterPro" id="IPR003754">
    <property type="entry name" value="4pyrrol_synth_uPrphyn_synth"/>
</dbReference>
<dbReference type="SUPFAM" id="SSF53790">
    <property type="entry name" value="Tetrapyrrole methylase"/>
    <property type="match status" value="1"/>
</dbReference>
<gene>
    <name evidence="9" type="primary">cobA</name>
    <name evidence="9" type="ORF">PJ311_07715</name>
</gene>
<dbReference type="Gene3D" id="3.40.1010.10">
    <property type="entry name" value="Cobalt-precorrin-4 Transmethylase, Domain 1"/>
    <property type="match status" value="1"/>
</dbReference>
<dbReference type="InterPro" id="IPR006366">
    <property type="entry name" value="CobA/CysG_C"/>
</dbReference>
<dbReference type="NCBIfam" id="TIGR01469">
    <property type="entry name" value="cobA_cysG_Cterm"/>
    <property type="match status" value="1"/>
</dbReference>
<dbReference type="EMBL" id="JAQKAB010000004">
    <property type="protein sequence ID" value="MDA7026502.1"/>
    <property type="molecule type" value="Genomic_DNA"/>
</dbReference>
<dbReference type="InterPro" id="IPR035996">
    <property type="entry name" value="4pyrrol_Methylase_sf"/>
</dbReference>
<feature type="domain" description="Tetrapyrrole methylase" evidence="7">
    <location>
        <begin position="5"/>
        <end position="215"/>
    </location>
</feature>
<name>A0ABT4X336_9BACI</name>
<dbReference type="InterPro" id="IPR036108">
    <property type="entry name" value="4pyrrol_syn_uPrphyn_synt_sf"/>
</dbReference>
<dbReference type="NCBIfam" id="NF004790">
    <property type="entry name" value="PRK06136.1"/>
    <property type="match status" value="1"/>
</dbReference>
<dbReference type="SUPFAM" id="SSF69618">
    <property type="entry name" value="HemD-like"/>
    <property type="match status" value="1"/>
</dbReference>
<dbReference type="Pfam" id="PF02602">
    <property type="entry name" value="HEM4"/>
    <property type="match status" value="1"/>
</dbReference>
<sequence length="474" mass="52916">MGNGKVYFVGAGPGDMRLITLKGKALLEKADVIMYDRLVNPRLLEYAKATCEFIYCGKLPTRHYMKQTEIHTLLIEKAGKGLQVVRLKGGDPSVFGRVGEEADAISEHRIPYEMVPGITSGIAAPLYAGLPVTHRDFASSFAVMTAHDQAGKPALDWKGLGRSVQTLVFYMGIKNVGYICENLIKHGKSPSLPVMVIQWGTWGRQRSIKGTLKNIQRKINEHEIKNPAIIIVGDIVSFQRNSWFEKKPLIGRNIMAIQSGEEEDLPKDVLREQGAEVIEWPKWKVTKATMDHLDVDELATFDSLLFTSKTAVQQFFSNLAVLKSDVRQIRGQFYASTPSIKAALEERGFVAFLQQDHLNLETCLTVGSRHAVQSYSKCQALITHEQMIDNRFTEIVKREVAEFPVDILLFSNRTCVELFMQESESIGMDIDKTAANIYAICLNGDAKEAAIEAGFQLIHVPGVDMQLADDIKKL</sequence>
<proteinExistence type="inferred from homology"/>
<dbReference type="GO" id="GO:0032259">
    <property type="term" value="P:methylation"/>
    <property type="evidence" value="ECO:0007669"/>
    <property type="project" value="UniProtKB-KW"/>
</dbReference>
<dbReference type="GO" id="GO:0004851">
    <property type="term" value="F:uroporphyrin-III C-methyltransferase activity"/>
    <property type="evidence" value="ECO:0007669"/>
    <property type="project" value="UniProtKB-EC"/>
</dbReference>
<dbReference type="CDD" id="cd11642">
    <property type="entry name" value="SUMT"/>
    <property type="match status" value="1"/>
</dbReference>
<dbReference type="RefSeq" id="WP_271340358.1">
    <property type="nucleotide sequence ID" value="NZ_JAQKAB010000004.1"/>
</dbReference>
<dbReference type="PROSITE" id="PS00840">
    <property type="entry name" value="SUMT_2"/>
    <property type="match status" value="1"/>
</dbReference>
<evidence type="ECO:0000256" key="3">
    <source>
        <dbReference type="ARBA" id="ARBA00022679"/>
    </source>
</evidence>
<dbReference type="Pfam" id="PF00590">
    <property type="entry name" value="TP_methylase"/>
    <property type="match status" value="1"/>
</dbReference>
<organism evidence="9 10">
    <name type="scientific">Bacillus changyiensis</name>
    <dbReference type="NCBI Taxonomy" id="3004103"/>
    <lineage>
        <taxon>Bacteria</taxon>
        <taxon>Bacillati</taxon>
        <taxon>Bacillota</taxon>
        <taxon>Bacilli</taxon>
        <taxon>Bacillales</taxon>
        <taxon>Bacillaceae</taxon>
        <taxon>Bacillus</taxon>
    </lineage>
</organism>
<dbReference type="PROSITE" id="PS00839">
    <property type="entry name" value="SUMT_1"/>
    <property type="match status" value="1"/>
</dbReference>
<evidence type="ECO:0000256" key="6">
    <source>
        <dbReference type="RuleBase" id="RU003960"/>
    </source>
</evidence>
<keyword evidence="3 6" id="KW-0808">Transferase</keyword>
<dbReference type="Gene3D" id="3.30.950.10">
    <property type="entry name" value="Methyltransferase, Cobalt-precorrin-4 Transmethylase, Domain 2"/>
    <property type="match status" value="1"/>
</dbReference>
<accession>A0ABT4X336</accession>
<dbReference type="InterPro" id="IPR000878">
    <property type="entry name" value="4pyrrol_Mease"/>
</dbReference>
<dbReference type="InterPro" id="IPR014777">
    <property type="entry name" value="4pyrrole_Mease_sub1"/>
</dbReference>
<keyword evidence="5" id="KW-0627">Porphyrin biosynthesis</keyword>
<dbReference type="InterPro" id="IPR003043">
    <property type="entry name" value="Uropor_MeTrfase_CS"/>
</dbReference>
<dbReference type="Gene3D" id="3.40.50.10090">
    <property type="match status" value="1"/>
</dbReference>
<keyword evidence="10" id="KW-1185">Reference proteome</keyword>
<evidence type="ECO:0000259" key="7">
    <source>
        <dbReference type="Pfam" id="PF00590"/>
    </source>
</evidence>
<reference evidence="9 10" key="1">
    <citation type="submission" date="2023-01" db="EMBL/GenBank/DDBJ databases">
        <title>Bacillus changyiensis sp. nov., isolated from a coastal deposit.</title>
        <authorList>
            <person name="Xiao G."/>
            <person name="Lai Q."/>
            <person name="Hu Z."/>
            <person name="Shao Z."/>
        </authorList>
    </citation>
    <scope>NUCLEOTIDE SEQUENCE [LARGE SCALE GENOMIC DNA]</scope>
    <source>
        <strain evidence="9 10">CLL-7-23</strain>
    </source>
</reference>
<feature type="domain" description="Tetrapyrrole biosynthesis uroporphyrinogen III synthase" evidence="8">
    <location>
        <begin position="269"/>
        <end position="351"/>
    </location>
</feature>
<comment type="caution">
    <text evidence="9">The sequence shown here is derived from an EMBL/GenBank/DDBJ whole genome shotgun (WGS) entry which is preliminary data.</text>
</comment>
<evidence type="ECO:0000256" key="4">
    <source>
        <dbReference type="ARBA" id="ARBA00022691"/>
    </source>
</evidence>
<evidence type="ECO:0000256" key="1">
    <source>
        <dbReference type="ARBA" id="ARBA00012162"/>
    </source>
</evidence>
<dbReference type="EC" id="2.1.1.107" evidence="1"/>
<dbReference type="InterPro" id="IPR014776">
    <property type="entry name" value="4pyrrole_Mease_sub2"/>
</dbReference>